<evidence type="ECO:0000256" key="1">
    <source>
        <dbReference type="SAM" id="MobiDB-lite"/>
    </source>
</evidence>
<dbReference type="AlphaFoldDB" id="A6G7I5"/>
<comment type="caution">
    <text evidence="3">The sequence shown here is derived from an EMBL/GenBank/DDBJ whole genome shotgun (WGS) entry which is preliminary data.</text>
</comment>
<dbReference type="PROSITE" id="PS51257">
    <property type="entry name" value="PROKAR_LIPOPROTEIN"/>
    <property type="match status" value="1"/>
</dbReference>
<dbReference type="Proteomes" id="UP000005801">
    <property type="component" value="Unassembled WGS sequence"/>
</dbReference>
<name>A6G7I5_9BACT</name>
<keyword evidence="2" id="KW-0732">Signal</keyword>
<organism evidence="3 4">
    <name type="scientific">Plesiocystis pacifica SIR-1</name>
    <dbReference type="NCBI Taxonomy" id="391625"/>
    <lineage>
        <taxon>Bacteria</taxon>
        <taxon>Pseudomonadati</taxon>
        <taxon>Myxococcota</taxon>
        <taxon>Polyangia</taxon>
        <taxon>Nannocystales</taxon>
        <taxon>Nannocystaceae</taxon>
        <taxon>Plesiocystis</taxon>
    </lineage>
</organism>
<keyword evidence="4" id="KW-1185">Reference proteome</keyword>
<evidence type="ECO:0000313" key="4">
    <source>
        <dbReference type="Proteomes" id="UP000005801"/>
    </source>
</evidence>
<feature type="compositionally biased region" description="Basic and acidic residues" evidence="1">
    <location>
        <begin position="176"/>
        <end position="187"/>
    </location>
</feature>
<feature type="region of interest" description="Disordered" evidence="1">
    <location>
        <begin position="176"/>
        <end position="217"/>
    </location>
</feature>
<sequence>MTPRSTGHLAGPARRGALSAALLLALGATLSAGACRRGGGEVSEEPDAAPVLDTSETVDSQRVCQDGCRRLDRCAPELTRGQVAGDPVLLASRIGDPEACDASCSEFDDTRVSLGLRDCLALSSCDAYWGCLSTELARPWLAAVAPPGERSCENLCSQASACAIAELCEDARGESSGRRRARARDDDPLTPPSQASEDEAAAAAADDAPSPSPACQAETARQAELEESCRLKCEASPEGGRARFELLGCLDHGSCGGMLGCLDSWSRIDYSRAALMTEAGTELPEGVDPGPGLDPVCDAFCTRALACGAAAEGLELEGEALAELKRALTSTYVECALSCAKDQKSAAATKAFEACTAVESCEAFAVCSDEV</sequence>
<protein>
    <submittedName>
        <fullName evidence="3">Uncharacterized protein</fullName>
    </submittedName>
</protein>
<gene>
    <name evidence="3" type="ORF">PPSIR1_00635</name>
</gene>
<accession>A6G7I5</accession>
<evidence type="ECO:0000313" key="3">
    <source>
        <dbReference type="EMBL" id="EDM78194.1"/>
    </source>
</evidence>
<proteinExistence type="predicted"/>
<evidence type="ECO:0000256" key="2">
    <source>
        <dbReference type="SAM" id="SignalP"/>
    </source>
</evidence>
<dbReference type="STRING" id="391625.PPSIR1_00635"/>
<dbReference type="EMBL" id="ABCS01000034">
    <property type="protein sequence ID" value="EDM78194.1"/>
    <property type="molecule type" value="Genomic_DNA"/>
</dbReference>
<feature type="signal peptide" evidence="2">
    <location>
        <begin position="1"/>
        <end position="34"/>
    </location>
</feature>
<reference evidence="3 4" key="1">
    <citation type="submission" date="2007-06" db="EMBL/GenBank/DDBJ databases">
        <authorList>
            <person name="Shimkets L."/>
            <person name="Ferriera S."/>
            <person name="Johnson J."/>
            <person name="Kravitz S."/>
            <person name="Beeson K."/>
            <person name="Sutton G."/>
            <person name="Rogers Y.-H."/>
            <person name="Friedman R."/>
            <person name="Frazier M."/>
            <person name="Venter J.C."/>
        </authorList>
    </citation>
    <scope>NUCLEOTIDE SEQUENCE [LARGE SCALE GENOMIC DNA]</scope>
    <source>
        <strain evidence="3 4">SIR-1</strain>
    </source>
</reference>
<feature type="chain" id="PRO_5002695224" evidence="2">
    <location>
        <begin position="35"/>
        <end position="371"/>
    </location>
</feature>